<comment type="caution">
    <text evidence="7">The sequence shown here is derived from an EMBL/GenBank/DDBJ whole genome shotgun (WGS) entry which is preliminary data.</text>
</comment>
<evidence type="ECO:0000256" key="4">
    <source>
        <dbReference type="ARBA" id="ARBA00023136"/>
    </source>
</evidence>
<dbReference type="PROSITE" id="PS50929">
    <property type="entry name" value="ABC_TM1F"/>
    <property type="match status" value="1"/>
</dbReference>
<dbReference type="Proteomes" id="UP001357485">
    <property type="component" value="Unassembled WGS sequence"/>
</dbReference>
<keyword evidence="2 5" id="KW-0812">Transmembrane</keyword>
<feature type="transmembrane region" description="Helical" evidence="5">
    <location>
        <begin position="33"/>
        <end position="54"/>
    </location>
</feature>
<keyword evidence="3 5" id="KW-1133">Transmembrane helix</keyword>
<dbReference type="SUPFAM" id="SSF52540">
    <property type="entry name" value="P-loop containing nucleoside triphosphate hydrolases"/>
    <property type="match status" value="1"/>
</dbReference>
<dbReference type="InterPro" id="IPR027417">
    <property type="entry name" value="P-loop_NTPase"/>
</dbReference>
<organism evidence="7 8">
    <name type="scientific">Cryomyces antarcticus</name>
    <dbReference type="NCBI Taxonomy" id="329879"/>
    <lineage>
        <taxon>Eukaryota</taxon>
        <taxon>Fungi</taxon>
        <taxon>Dikarya</taxon>
        <taxon>Ascomycota</taxon>
        <taxon>Pezizomycotina</taxon>
        <taxon>Dothideomycetes</taxon>
        <taxon>Dothideomycetes incertae sedis</taxon>
        <taxon>Cryomyces</taxon>
    </lineage>
</organism>
<reference evidence="7 8" key="1">
    <citation type="submission" date="2023-08" db="EMBL/GenBank/DDBJ databases">
        <title>Black Yeasts Isolated from many extreme environments.</title>
        <authorList>
            <person name="Coleine C."/>
            <person name="Stajich J.E."/>
            <person name="Selbmann L."/>
        </authorList>
    </citation>
    <scope>NUCLEOTIDE SEQUENCE [LARGE SCALE GENOMIC DNA]</scope>
    <source>
        <strain evidence="7 8">CCFEE 536</strain>
    </source>
</reference>
<feature type="transmembrane region" description="Helical" evidence="5">
    <location>
        <begin position="243"/>
        <end position="261"/>
    </location>
</feature>
<feature type="transmembrane region" description="Helical" evidence="5">
    <location>
        <begin position="131"/>
        <end position="153"/>
    </location>
</feature>
<feature type="non-terminal residue" evidence="7">
    <location>
        <position position="1"/>
    </location>
</feature>
<dbReference type="EMBL" id="JAVRRA010025860">
    <property type="protein sequence ID" value="KAK5105725.1"/>
    <property type="molecule type" value="Genomic_DNA"/>
</dbReference>
<dbReference type="PANTHER" id="PTHR24222:SF76">
    <property type="entry name" value="MYCOBACTIN IMPORT ATP-BINDING_PERMEASE PROTEIN IRTB"/>
    <property type="match status" value="1"/>
</dbReference>
<name>A0ABR0KRU5_9PEZI</name>
<dbReference type="CDD" id="cd18577">
    <property type="entry name" value="ABC_6TM_Pgp_ABCB1_D1_like"/>
    <property type="match status" value="1"/>
</dbReference>
<feature type="transmembrane region" description="Helical" evidence="5">
    <location>
        <begin position="106"/>
        <end position="125"/>
    </location>
</feature>
<evidence type="ECO:0000256" key="2">
    <source>
        <dbReference type="ARBA" id="ARBA00022692"/>
    </source>
</evidence>
<sequence>VIFGQLTGTFQNYFNGTTSPAAFSSDLAHFTLYFVYLAIGEFITIYVATAGFIYTGEHISQKIREEYLAAILRQNIGFFDKLGAGEITTRITADTNLIQDGISEKIGLTLTAVATFITAFVIAFIKYWKLTLILSSTVIAIVVTMGGLSPFIVKWNKKSLEAYALGGTVAEEVVSSIRNATAFNTQDKLAKQYDAHLTEAEKWGFKMKGILAVMIGLLFCFIYLNYGLSFWQGSRYLVAGEMTLSEVITIMMAIMIGAFSLGNVAPNMQAFTTGVAAAGKIFSTIDRASPLDPASATGIKLDHVEGTVELRNIKHIYPSRPEVVVMEDVSLLVPAGKTTALVGASGS</sequence>
<dbReference type="InterPro" id="IPR036640">
    <property type="entry name" value="ABC1_TM_sf"/>
</dbReference>
<dbReference type="Gene3D" id="1.20.1560.10">
    <property type="entry name" value="ABC transporter type 1, transmembrane domain"/>
    <property type="match status" value="1"/>
</dbReference>
<keyword evidence="4 5" id="KW-0472">Membrane</keyword>
<feature type="transmembrane region" description="Helical" evidence="5">
    <location>
        <begin position="210"/>
        <end position="231"/>
    </location>
</feature>
<feature type="non-terminal residue" evidence="7">
    <location>
        <position position="347"/>
    </location>
</feature>
<dbReference type="InterPro" id="IPR039421">
    <property type="entry name" value="Type_1_exporter"/>
</dbReference>
<evidence type="ECO:0000256" key="5">
    <source>
        <dbReference type="SAM" id="Phobius"/>
    </source>
</evidence>
<evidence type="ECO:0000259" key="6">
    <source>
        <dbReference type="PROSITE" id="PS50929"/>
    </source>
</evidence>
<protein>
    <recommendedName>
        <fullName evidence="6">ABC transmembrane type-1 domain-containing protein</fullName>
    </recommendedName>
</protein>
<evidence type="ECO:0000256" key="1">
    <source>
        <dbReference type="ARBA" id="ARBA00004141"/>
    </source>
</evidence>
<comment type="subcellular location">
    <subcellularLocation>
        <location evidence="1">Membrane</location>
        <topology evidence="1">Multi-pass membrane protein</topology>
    </subcellularLocation>
</comment>
<dbReference type="SUPFAM" id="SSF90123">
    <property type="entry name" value="ABC transporter transmembrane region"/>
    <property type="match status" value="1"/>
</dbReference>
<accession>A0ABR0KRU5</accession>
<evidence type="ECO:0000313" key="7">
    <source>
        <dbReference type="EMBL" id="KAK5105725.1"/>
    </source>
</evidence>
<dbReference type="Gene3D" id="3.40.50.300">
    <property type="entry name" value="P-loop containing nucleotide triphosphate hydrolases"/>
    <property type="match status" value="1"/>
</dbReference>
<dbReference type="Pfam" id="PF00664">
    <property type="entry name" value="ABC_membrane"/>
    <property type="match status" value="1"/>
</dbReference>
<feature type="domain" description="ABC transmembrane type-1" evidence="6">
    <location>
        <begin position="1"/>
        <end position="273"/>
    </location>
</feature>
<gene>
    <name evidence="7" type="ORF">LTR16_006542</name>
</gene>
<dbReference type="PANTHER" id="PTHR24222">
    <property type="entry name" value="ABC TRANSPORTER B FAMILY"/>
    <property type="match status" value="1"/>
</dbReference>
<proteinExistence type="predicted"/>
<evidence type="ECO:0000256" key="3">
    <source>
        <dbReference type="ARBA" id="ARBA00022989"/>
    </source>
</evidence>
<evidence type="ECO:0000313" key="8">
    <source>
        <dbReference type="Proteomes" id="UP001357485"/>
    </source>
</evidence>
<dbReference type="InterPro" id="IPR011527">
    <property type="entry name" value="ABC1_TM_dom"/>
</dbReference>
<keyword evidence="8" id="KW-1185">Reference proteome</keyword>